<dbReference type="Gene3D" id="3.20.20.140">
    <property type="entry name" value="Metal-dependent hydrolases"/>
    <property type="match status" value="1"/>
</dbReference>
<dbReference type="Gene3D" id="3.30.210.10">
    <property type="entry name" value="DNA polymerase, thumb domain"/>
    <property type="match status" value="1"/>
</dbReference>
<proteinExistence type="predicted"/>
<reference evidence="3" key="1">
    <citation type="submission" date="2017-09" db="EMBL/GenBank/DDBJ databases">
        <title>Depth-based differentiation of microbial function through sediment-hosted aquifers and enrichment of novel symbionts in the deep terrestrial subsurface.</title>
        <authorList>
            <person name="Probst A.J."/>
            <person name="Ladd B."/>
            <person name="Jarett J.K."/>
            <person name="Geller-Mcgrath D.E."/>
            <person name="Sieber C.M.K."/>
            <person name="Emerson J.B."/>
            <person name="Anantharaman K."/>
            <person name="Thomas B.C."/>
            <person name="Malmstrom R."/>
            <person name="Stieglmeier M."/>
            <person name="Klingl A."/>
            <person name="Woyke T."/>
            <person name="Ryan C.M."/>
            <person name="Banfield J.F."/>
        </authorList>
    </citation>
    <scope>NUCLEOTIDE SEQUENCE [LARGE SCALE GENOMIC DNA]</scope>
</reference>
<evidence type="ECO:0000313" key="2">
    <source>
        <dbReference type="EMBL" id="PJE57871.1"/>
    </source>
</evidence>
<accession>A0A2M8KD67</accession>
<dbReference type="EMBL" id="PFDW01000074">
    <property type="protein sequence ID" value="PJE57871.1"/>
    <property type="molecule type" value="Genomic_DNA"/>
</dbReference>
<dbReference type="InterPro" id="IPR016195">
    <property type="entry name" value="Pol/histidinol_Pase-like"/>
</dbReference>
<dbReference type="PANTHER" id="PTHR36928">
    <property type="entry name" value="PHOSPHATASE YCDX-RELATED"/>
    <property type="match status" value="1"/>
</dbReference>
<dbReference type="InterPro" id="IPR050243">
    <property type="entry name" value="PHP_phosphatase"/>
</dbReference>
<dbReference type="Proteomes" id="UP000231450">
    <property type="component" value="Unassembled WGS sequence"/>
</dbReference>
<name>A0A2M8KD67_9BACT</name>
<evidence type="ECO:0000259" key="1">
    <source>
        <dbReference type="SMART" id="SM00481"/>
    </source>
</evidence>
<comment type="caution">
    <text evidence="2">The sequence shown here is derived from an EMBL/GenBank/DDBJ whole genome shotgun (WGS) entry which is preliminary data.</text>
</comment>
<dbReference type="AlphaFoldDB" id="A0A2M8KD67"/>
<organism evidence="2 3">
    <name type="scientific">Candidatus Portnoybacteria bacterium CG10_big_fil_rev_8_21_14_0_10_36_7</name>
    <dbReference type="NCBI Taxonomy" id="1974812"/>
    <lineage>
        <taxon>Bacteria</taxon>
        <taxon>Candidatus Portnoyibacteriota</taxon>
    </lineage>
</organism>
<dbReference type="GO" id="GO:0008270">
    <property type="term" value="F:zinc ion binding"/>
    <property type="evidence" value="ECO:0007669"/>
    <property type="project" value="TreeGrafter"/>
</dbReference>
<dbReference type="GO" id="GO:0042578">
    <property type="term" value="F:phosphoric ester hydrolase activity"/>
    <property type="evidence" value="ECO:0007669"/>
    <property type="project" value="TreeGrafter"/>
</dbReference>
<feature type="domain" description="Polymerase/histidinol phosphatase N-terminal" evidence="1">
    <location>
        <begin position="54"/>
        <end position="134"/>
    </location>
</feature>
<sequence length="287" mass="32160">MAGKKIISGGEEKSIYEALSMDYIEPEPREMRGEIDCAQKHNLPNLVDIQDIRDDLQMHSVWSDGTCSIKELAKQAMCLGHEYIAITDHIGHLVIAGALNEKEIKKQWEEIDKLNNLFGGSIKILKGGEVDINADGSMACSDEILSQFDIVLGSLHSQFKMPKDEMTKRVVRAMQNVHVDVIAHPTTRVIGRRDEVAFDWETIFKIAKKTKTILEINANPDRADLSDVNALRAINEGVMLSLGTDAHRKEQLQNIQFGVYQARRAWATKGSIANTLGLDNLLKQLRQ</sequence>
<evidence type="ECO:0000313" key="3">
    <source>
        <dbReference type="Proteomes" id="UP000231450"/>
    </source>
</evidence>
<dbReference type="PANTHER" id="PTHR36928:SF1">
    <property type="entry name" value="PHOSPHATASE YCDX-RELATED"/>
    <property type="match status" value="1"/>
</dbReference>
<dbReference type="SUPFAM" id="SSF89550">
    <property type="entry name" value="PHP domain-like"/>
    <property type="match status" value="1"/>
</dbReference>
<dbReference type="InterPro" id="IPR003141">
    <property type="entry name" value="Pol/His_phosphatase_N"/>
</dbReference>
<dbReference type="CDD" id="cd07436">
    <property type="entry name" value="PHP_PolX"/>
    <property type="match status" value="1"/>
</dbReference>
<dbReference type="InterPro" id="IPR047967">
    <property type="entry name" value="PolX_PHP"/>
</dbReference>
<gene>
    <name evidence="2" type="ORF">COU81_03695</name>
</gene>
<protein>
    <recommendedName>
        <fullName evidence="1">Polymerase/histidinol phosphatase N-terminal domain-containing protein</fullName>
    </recommendedName>
</protein>
<dbReference type="InterPro" id="IPR004013">
    <property type="entry name" value="PHP_dom"/>
</dbReference>
<dbReference type="Pfam" id="PF02811">
    <property type="entry name" value="PHP"/>
    <property type="match status" value="1"/>
</dbReference>
<dbReference type="GO" id="GO:0005829">
    <property type="term" value="C:cytosol"/>
    <property type="evidence" value="ECO:0007669"/>
    <property type="project" value="TreeGrafter"/>
</dbReference>
<dbReference type="InterPro" id="IPR037160">
    <property type="entry name" value="DNA_Pol_thumb_sf"/>
</dbReference>
<dbReference type="SMART" id="SM00481">
    <property type="entry name" value="POLIIIAc"/>
    <property type="match status" value="1"/>
</dbReference>